<accession>A0A7G9S3K3</accession>
<dbReference type="RefSeq" id="WP_187554898.1">
    <property type="nucleotide sequence ID" value="NZ_CP060716.1"/>
</dbReference>
<name>A0A7G9S3K3_9MICO</name>
<protein>
    <recommendedName>
        <fullName evidence="4">LGFP repeat-containing protein</fullName>
    </recommendedName>
</protein>
<feature type="chain" id="PRO_5028832198" description="LGFP repeat-containing protein" evidence="1">
    <location>
        <begin position="31"/>
        <end position="861"/>
    </location>
</feature>
<evidence type="ECO:0000313" key="3">
    <source>
        <dbReference type="Proteomes" id="UP000515934"/>
    </source>
</evidence>
<keyword evidence="1" id="KW-0732">Signal</keyword>
<dbReference type="AlphaFoldDB" id="A0A7G9S3K3"/>
<gene>
    <name evidence="2" type="ORF">H9L06_09190</name>
</gene>
<dbReference type="InterPro" id="IPR013207">
    <property type="entry name" value="LGFP"/>
</dbReference>
<organism evidence="2 3">
    <name type="scientific">Leucobacter denitrificans</name>
    <dbReference type="NCBI Taxonomy" id="683042"/>
    <lineage>
        <taxon>Bacteria</taxon>
        <taxon>Bacillati</taxon>
        <taxon>Actinomycetota</taxon>
        <taxon>Actinomycetes</taxon>
        <taxon>Micrococcales</taxon>
        <taxon>Microbacteriaceae</taxon>
        <taxon>Leucobacter</taxon>
    </lineage>
</organism>
<proteinExistence type="predicted"/>
<dbReference type="EMBL" id="CP060716">
    <property type="protein sequence ID" value="QNN62428.1"/>
    <property type="molecule type" value="Genomic_DNA"/>
</dbReference>
<reference evidence="2 3" key="1">
    <citation type="submission" date="2020-08" db="EMBL/GenBank/DDBJ databases">
        <title>Genome sequence of Leucobacter denitrificans KACC 14055T.</title>
        <authorList>
            <person name="Hyun D.-W."/>
            <person name="Bae J.-W."/>
        </authorList>
    </citation>
    <scope>NUCLEOTIDE SEQUENCE [LARGE SCALE GENOMIC DNA]</scope>
    <source>
        <strain evidence="2 3">KACC 14055</strain>
    </source>
</reference>
<keyword evidence="3" id="KW-1185">Reference proteome</keyword>
<evidence type="ECO:0008006" key="4">
    <source>
        <dbReference type="Google" id="ProtNLM"/>
    </source>
</evidence>
<dbReference type="Pfam" id="PF08310">
    <property type="entry name" value="LGFP"/>
    <property type="match status" value="9"/>
</dbReference>
<sequence length="861" mass="90419">MGRNAWLIVLASITSLLVIIGGVSAVPAQAANPSAGFDATNIIDDSLFYDGDAMSASQVQSFLNQQVPECWLGRPGYEVGKKVHWGVPTQLASKCTKDFTTQTQSRAANAYCAAYSGSTKETAANIVAKVGKACGISQRVLLITLQKEQSLITDPWPNEQQYFLAMGYACPDSGPGGTANCDTTQGGFFQQVYRAAWQLKVYKANPDSFNYRPFRNNTILYHPNQACGSSQVYIKNWATAALYIYTPYRPNQAALNAGWGTGDSCSSYGNRNFYNFYTSWFGSPRGVAVHATFDSYYQGLGGADSIFGYPVSPAQSVNGGLRQEFGGGTFFWSSVTGVSAVRGAIGNLYLSNGGPAGHLGFPKGVESGLPAGAKQEFEKGTIYYTGSTGAGSVNGAIKELYESHGGPNGFMGYPVGVEQRVSGAVKQEFANATVYYTGATGAASVHGAIRAKFEELGGVLSFLGVPIDEEIIEGNFIRQEFARGTAFYSGATGVSTVNGAIRTLYLENGGSGGYMGHPKGSEVISRGVVRQEFSNATAYYTGRTGAAALHGQMRDFYYEIGDIESYLGLPIGSSFGDSHFSGQEFERGTAYFSEATGAGAVNGAIRTWYVANGGPTGSLGLPVGIETKVGSSVKQEFEHGFAFYTGPTGVVFVGEAFGDLYGKTGGLTGFLGEPLKADRTVGGVTTQEFERGTAYFSEATGAGAVNGAIRTWYVANGGPTGSLGLPVGIETKVGSSVKQEFEHGFAFYTGPTGVVFVGEAFGDLYGKTGGLTGFLGEPLKADRTVGGVTTQEFERGTAYFSEATGAGAVNGAIRTWYVANGGPTGSLGLPVGIETKVGSSVKQEFEHGVLMYAGGKGVWVA</sequence>
<evidence type="ECO:0000256" key="1">
    <source>
        <dbReference type="SAM" id="SignalP"/>
    </source>
</evidence>
<evidence type="ECO:0000313" key="2">
    <source>
        <dbReference type="EMBL" id="QNN62428.1"/>
    </source>
</evidence>
<dbReference type="Proteomes" id="UP000515934">
    <property type="component" value="Chromosome"/>
</dbReference>
<feature type="signal peptide" evidence="1">
    <location>
        <begin position="1"/>
        <end position="30"/>
    </location>
</feature>
<dbReference type="KEGG" id="ldn:H9L06_09190"/>